<accession>A0A511ZDM0</accession>
<keyword evidence="2" id="KW-1185">Reference proteome</keyword>
<dbReference type="AlphaFoldDB" id="A0A511ZDM0"/>
<dbReference type="EMBL" id="BJYM01000001">
    <property type="protein sequence ID" value="GEN85539.1"/>
    <property type="molecule type" value="Genomic_DNA"/>
</dbReference>
<proteinExistence type="predicted"/>
<gene>
    <name evidence="1" type="ORF">OSO01_02780</name>
</gene>
<comment type="caution">
    <text evidence="1">The sequence shown here is derived from an EMBL/GenBank/DDBJ whole genome shotgun (WGS) entry which is preliminary data.</text>
</comment>
<sequence length="89" mass="10180">MVGENHTLLLKDASVFISNLFRYKVRDIIRFHIRHPFLNGMFVRVISICNSSEINNETLLAIYSEKNANPLRAALGTAYYSTGFILDFP</sequence>
<evidence type="ECO:0000313" key="2">
    <source>
        <dbReference type="Proteomes" id="UP000321558"/>
    </source>
</evidence>
<dbReference type="Proteomes" id="UP000321558">
    <property type="component" value="Unassembled WGS sequence"/>
</dbReference>
<protein>
    <submittedName>
        <fullName evidence="1">Uncharacterized protein</fullName>
    </submittedName>
</protein>
<evidence type="ECO:0000313" key="1">
    <source>
        <dbReference type="EMBL" id="GEN85539.1"/>
    </source>
</evidence>
<name>A0A511ZDM0_9BACI</name>
<organism evidence="1 2">
    <name type="scientific">Oceanobacillus sojae</name>
    <dbReference type="NCBI Taxonomy" id="582851"/>
    <lineage>
        <taxon>Bacteria</taxon>
        <taxon>Bacillati</taxon>
        <taxon>Bacillota</taxon>
        <taxon>Bacilli</taxon>
        <taxon>Bacillales</taxon>
        <taxon>Bacillaceae</taxon>
        <taxon>Oceanobacillus</taxon>
    </lineage>
</organism>
<reference evidence="1 2" key="1">
    <citation type="submission" date="2019-07" db="EMBL/GenBank/DDBJ databases">
        <title>Whole genome shotgun sequence of Oceanobacillus sojae NBRC 105379.</title>
        <authorList>
            <person name="Hosoyama A."/>
            <person name="Uohara A."/>
            <person name="Ohji S."/>
            <person name="Ichikawa N."/>
        </authorList>
    </citation>
    <scope>NUCLEOTIDE SEQUENCE [LARGE SCALE GENOMIC DNA]</scope>
    <source>
        <strain evidence="1 2">NBRC 105379</strain>
    </source>
</reference>